<reference evidence="2 3" key="1">
    <citation type="submission" date="2015-06" db="EMBL/GenBank/DDBJ databases">
        <title>Survival trade-offs in plant roots during colonization by closely related pathogenic and mutualistic fungi.</title>
        <authorList>
            <person name="Hacquard S."/>
            <person name="Kracher B."/>
            <person name="Hiruma K."/>
            <person name="Weinman A."/>
            <person name="Muench P."/>
            <person name="Garrido Oter R."/>
            <person name="Ver Loren van Themaat E."/>
            <person name="Dallerey J.-F."/>
            <person name="Damm U."/>
            <person name="Henrissat B."/>
            <person name="Lespinet O."/>
            <person name="Thon M."/>
            <person name="Kemen E."/>
            <person name="McHardy A.C."/>
            <person name="Schulze-Lefert P."/>
            <person name="O'Connell R.J."/>
        </authorList>
    </citation>
    <scope>NUCLEOTIDE SEQUENCE [LARGE SCALE GENOMIC DNA]</scope>
    <source>
        <strain evidence="2 3">MAFF 238704</strain>
    </source>
</reference>
<dbReference type="GO" id="GO:0008237">
    <property type="term" value="F:metallopeptidase activity"/>
    <property type="evidence" value="ECO:0007669"/>
    <property type="project" value="InterPro"/>
</dbReference>
<keyword evidence="3" id="KW-1185">Reference proteome</keyword>
<dbReference type="Gene3D" id="3.40.390.10">
    <property type="entry name" value="Collagenase (Catalytic Domain)"/>
    <property type="match status" value="1"/>
</dbReference>
<feature type="transmembrane region" description="Helical" evidence="1">
    <location>
        <begin position="61"/>
        <end position="85"/>
    </location>
</feature>
<evidence type="ECO:0008006" key="4">
    <source>
        <dbReference type="Google" id="ProtNLM"/>
    </source>
</evidence>
<protein>
    <recommendedName>
        <fullName evidence="4">Metalloprotease</fullName>
    </recommendedName>
</protein>
<proteinExistence type="predicted"/>
<dbReference type="Proteomes" id="UP000076584">
    <property type="component" value="Unassembled WGS sequence"/>
</dbReference>
<dbReference type="STRING" id="1573173.A0A161W6L7"/>
<name>A0A161W6L7_COLIC</name>
<sequence>MPSDERLRVVIQLPPRSEHSLAAHFTSPGILFACFAWNILSQRRHQSLVQPACPPSAGRMAPLTLVLSLACLLFGGHVLAGSSVWQPALVRRSNSSTLDKRYYYVTKDTSATNRQPWANRVIRYCFSPDDATQAAKSKLKKYLKDARKIWISKGLDSNFRIEEVNENVCVSDRNSVLMVYYTGETGGMGTYVGFPDSSVKMLPNQGPSMRLTDRTDMGLLDVVPNFAHELGHAWGLYHEHQNPKFWAGVDGADSGEVFGPDNPGGWNCANLKDYASVVTGLVVQTGGGGFQNLNRDRLCRNYGIALNAQFSASDYLPMPNVGTAHSDGHGENDVDWQSLMIYPSGAGGLETGTGVVTPTNDHRAPILLKPDGSRIPINLAPSSLDIAALNAMYADVEGTKLSLLNTVTSFKKVYKASGSGPSGGSGCL</sequence>
<organism evidence="2 3">
    <name type="scientific">Colletotrichum incanum</name>
    <name type="common">Soybean anthracnose fungus</name>
    <dbReference type="NCBI Taxonomy" id="1573173"/>
    <lineage>
        <taxon>Eukaryota</taxon>
        <taxon>Fungi</taxon>
        <taxon>Dikarya</taxon>
        <taxon>Ascomycota</taxon>
        <taxon>Pezizomycotina</taxon>
        <taxon>Sordariomycetes</taxon>
        <taxon>Hypocreomycetidae</taxon>
        <taxon>Glomerellales</taxon>
        <taxon>Glomerellaceae</taxon>
        <taxon>Colletotrichum</taxon>
        <taxon>Colletotrichum spaethianum species complex</taxon>
    </lineage>
</organism>
<evidence type="ECO:0000313" key="2">
    <source>
        <dbReference type="EMBL" id="KZL82755.1"/>
    </source>
</evidence>
<accession>A0A161W6L7</accession>
<evidence type="ECO:0000313" key="3">
    <source>
        <dbReference type="Proteomes" id="UP000076584"/>
    </source>
</evidence>
<evidence type="ECO:0000256" key="1">
    <source>
        <dbReference type="SAM" id="Phobius"/>
    </source>
</evidence>
<dbReference type="InterPro" id="IPR024079">
    <property type="entry name" value="MetalloPept_cat_dom_sf"/>
</dbReference>
<dbReference type="PROSITE" id="PS51257">
    <property type="entry name" value="PROKAR_LIPOPROTEIN"/>
    <property type="match status" value="1"/>
</dbReference>
<feature type="transmembrane region" description="Helical" evidence="1">
    <location>
        <begin position="20"/>
        <end position="40"/>
    </location>
</feature>
<gene>
    <name evidence="2" type="ORF">CI238_10076</name>
</gene>
<comment type="caution">
    <text evidence="2">The sequence shown here is derived from an EMBL/GenBank/DDBJ whole genome shotgun (WGS) entry which is preliminary data.</text>
</comment>
<keyword evidence="1" id="KW-1133">Transmembrane helix</keyword>
<keyword evidence="1" id="KW-0812">Transmembrane</keyword>
<dbReference type="SUPFAM" id="SSF55486">
    <property type="entry name" value="Metalloproteases ('zincins'), catalytic domain"/>
    <property type="match status" value="1"/>
</dbReference>
<keyword evidence="1" id="KW-0472">Membrane</keyword>
<dbReference type="AlphaFoldDB" id="A0A161W6L7"/>
<dbReference type="EMBL" id="LFIW01001339">
    <property type="protein sequence ID" value="KZL82755.1"/>
    <property type="molecule type" value="Genomic_DNA"/>
</dbReference>